<name>A0A1B6JRI5_9HEMI</name>
<evidence type="ECO:0000256" key="2">
    <source>
        <dbReference type="ARBA" id="ARBA00022729"/>
    </source>
</evidence>
<dbReference type="InterPro" id="IPR014044">
    <property type="entry name" value="CAP_dom"/>
</dbReference>
<protein>
    <recommendedName>
        <fullName evidence="4">SCP domain-containing protein</fullName>
    </recommendedName>
</protein>
<keyword evidence="2 3" id="KW-0732">Signal</keyword>
<feature type="domain" description="SCP" evidence="4">
    <location>
        <begin position="59"/>
        <end position="221"/>
    </location>
</feature>
<feature type="chain" id="PRO_5008585973" description="SCP domain-containing protein" evidence="3">
    <location>
        <begin position="19"/>
        <end position="288"/>
    </location>
</feature>
<dbReference type="InterPro" id="IPR002413">
    <property type="entry name" value="V5_allergen-like"/>
</dbReference>
<reference evidence="5" key="1">
    <citation type="submission" date="2015-11" db="EMBL/GenBank/DDBJ databases">
        <title>De novo transcriptome assembly of four potential Pierce s Disease insect vectors from Arizona vineyards.</title>
        <authorList>
            <person name="Tassone E.E."/>
        </authorList>
    </citation>
    <scope>NUCLEOTIDE SEQUENCE</scope>
</reference>
<dbReference type="AlphaFoldDB" id="A0A1B6JRI5"/>
<dbReference type="InterPro" id="IPR035940">
    <property type="entry name" value="CAP_sf"/>
</dbReference>
<dbReference type="PRINTS" id="PR00837">
    <property type="entry name" value="V5TPXLIKE"/>
</dbReference>
<dbReference type="InterPro" id="IPR018244">
    <property type="entry name" value="Allrgn_V5/Tpx1_CS"/>
</dbReference>
<organism evidence="5">
    <name type="scientific">Homalodisca liturata</name>
    <dbReference type="NCBI Taxonomy" id="320908"/>
    <lineage>
        <taxon>Eukaryota</taxon>
        <taxon>Metazoa</taxon>
        <taxon>Ecdysozoa</taxon>
        <taxon>Arthropoda</taxon>
        <taxon>Hexapoda</taxon>
        <taxon>Insecta</taxon>
        <taxon>Pterygota</taxon>
        <taxon>Neoptera</taxon>
        <taxon>Paraneoptera</taxon>
        <taxon>Hemiptera</taxon>
        <taxon>Auchenorrhyncha</taxon>
        <taxon>Membracoidea</taxon>
        <taxon>Cicadellidae</taxon>
        <taxon>Cicadellinae</taxon>
        <taxon>Proconiini</taxon>
        <taxon>Homalodisca</taxon>
    </lineage>
</organism>
<feature type="signal peptide" evidence="3">
    <location>
        <begin position="1"/>
        <end position="18"/>
    </location>
</feature>
<dbReference type="PROSITE" id="PS01010">
    <property type="entry name" value="CRISP_2"/>
    <property type="match status" value="1"/>
</dbReference>
<evidence type="ECO:0000259" key="4">
    <source>
        <dbReference type="SMART" id="SM00198"/>
    </source>
</evidence>
<dbReference type="PIRSF" id="PIRSF038921">
    <property type="entry name" value="P14a"/>
    <property type="match status" value="1"/>
</dbReference>
<dbReference type="SUPFAM" id="SSF55797">
    <property type="entry name" value="PR-1-like"/>
    <property type="match status" value="1"/>
</dbReference>
<evidence type="ECO:0000256" key="1">
    <source>
        <dbReference type="ARBA" id="ARBA00009923"/>
    </source>
</evidence>
<evidence type="ECO:0000313" key="5">
    <source>
        <dbReference type="EMBL" id="JAT01812.1"/>
    </source>
</evidence>
<dbReference type="GO" id="GO:0005576">
    <property type="term" value="C:extracellular region"/>
    <property type="evidence" value="ECO:0007669"/>
    <property type="project" value="UniProtKB-SubCell"/>
</dbReference>
<proteinExistence type="inferred from homology"/>
<dbReference type="EMBL" id="GECU01005895">
    <property type="protein sequence ID" value="JAT01812.1"/>
    <property type="molecule type" value="Transcribed_RNA"/>
</dbReference>
<dbReference type="PRINTS" id="PR00838">
    <property type="entry name" value="V5ALLERGEN"/>
</dbReference>
<dbReference type="Pfam" id="PF00188">
    <property type="entry name" value="CAP"/>
    <property type="match status" value="1"/>
</dbReference>
<sequence>MPLAELLTLIILCEVVKLFEIHNFDYCDIKDCKPRDHTMCKYPPHKPDCDLEHSGLSTKHRKKILNLHNKLRQKVARGEEDGQPPAADMMKLSWNNEAEDIAQRWSERCQKGHDSCRIMMDGTSAGQNVAALTSNTSDRTVTVTRCFNSWYEEVKYVTNSTIYRFNSSYDDNGTAIGDYTALVNSKTKQIGCGYVERFAEKEVLHDVILVCNYVPSGNVLNEAVYKEGDHSTACPEGSVRSMRYPGLCTDEKDEYEDVPKRSWAIRLHPSFNPFVLPLVCLHIVLKRS</sequence>
<evidence type="ECO:0000256" key="3">
    <source>
        <dbReference type="SAM" id="SignalP"/>
    </source>
</evidence>
<comment type="similarity">
    <text evidence="1">Belongs to the CRISP family.</text>
</comment>
<dbReference type="PANTHER" id="PTHR10334">
    <property type="entry name" value="CYSTEINE-RICH SECRETORY PROTEIN-RELATED"/>
    <property type="match status" value="1"/>
</dbReference>
<dbReference type="SMART" id="SM00198">
    <property type="entry name" value="SCP"/>
    <property type="match status" value="1"/>
</dbReference>
<dbReference type="InterPro" id="IPR001283">
    <property type="entry name" value="CRISP-related"/>
</dbReference>
<dbReference type="InterPro" id="IPR034763">
    <property type="entry name" value="P14a_insect"/>
</dbReference>
<dbReference type="Gene3D" id="3.40.33.10">
    <property type="entry name" value="CAP"/>
    <property type="match status" value="1"/>
</dbReference>
<dbReference type="CDD" id="cd05380">
    <property type="entry name" value="CAP_euk"/>
    <property type="match status" value="1"/>
</dbReference>
<accession>A0A1B6JRI5</accession>
<gene>
    <name evidence="5" type="ORF">g.203</name>
</gene>